<protein>
    <submittedName>
        <fullName evidence="5">Dihydrodipicolinate synthase family protein</fullName>
    </submittedName>
</protein>
<dbReference type="InterPro" id="IPR002220">
    <property type="entry name" value="DapA-like"/>
</dbReference>
<evidence type="ECO:0000256" key="3">
    <source>
        <dbReference type="PIRSR" id="PIRSR001365-1"/>
    </source>
</evidence>
<keyword evidence="6" id="KW-1185">Reference proteome</keyword>
<accession>A0A934QWT5</accession>
<dbReference type="Gene3D" id="3.20.20.70">
    <property type="entry name" value="Aldolase class I"/>
    <property type="match status" value="1"/>
</dbReference>
<dbReference type="PRINTS" id="PR00146">
    <property type="entry name" value="DHPICSNTHASE"/>
</dbReference>
<evidence type="ECO:0000256" key="4">
    <source>
        <dbReference type="PIRSR" id="PIRSR001365-2"/>
    </source>
</evidence>
<dbReference type="PANTHER" id="PTHR12128">
    <property type="entry name" value="DIHYDRODIPICOLINATE SYNTHASE"/>
    <property type="match status" value="1"/>
</dbReference>
<dbReference type="EMBL" id="JAENJH010000008">
    <property type="protein sequence ID" value="MBK1787908.1"/>
    <property type="molecule type" value="Genomic_DNA"/>
</dbReference>
<proteinExistence type="inferred from homology"/>
<dbReference type="GO" id="GO:0008840">
    <property type="term" value="F:4-hydroxy-tetrahydrodipicolinate synthase activity"/>
    <property type="evidence" value="ECO:0007669"/>
    <property type="project" value="TreeGrafter"/>
</dbReference>
<feature type="binding site" evidence="4">
    <location>
        <position position="203"/>
    </location>
    <ligand>
        <name>pyruvate</name>
        <dbReference type="ChEBI" id="CHEBI:15361"/>
    </ligand>
</feature>
<dbReference type="PIRSF" id="PIRSF001365">
    <property type="entry name" value="DHDPS"/>
    <property type="match status" value="1"/>
</dbReference>
<dbReference type="PANTHER" id="PTHR12128:SF72">
    <property type="entry name" value="DIHYDRODIPICOLINATE SYNTHASE"/>
    <property type="match status" value="1"/>
</dbReference>
<evidence type="ECO:0000313" key="5">
    <source>
        <dbReference type="EMBL" id="MBK1787908.1"/>
    </source>
</evidence>
<dbReference type="RefSeq" id="WP_200323097.1">
    <property type="nucleotide sequence ID" value="NZ_JAENJH010000008.1"/>
</dbReference>
<dbReference type="AlphaFoldDB" id="A0A934QWT5"/>
<organism evidence="5 6">
    <name type="scientific">Prauserella cavernicola</name>
    <dbReference type="NCBI Taxonomy" id="2800127"/>
    <lineage>
        <taxon>Bacteria</taxon>
        <taxon>Bacillati</taxon>
        <taxon>Actinomycetota</taxon>
        <taxon>Actinomycetes</taxon>
        <taxon>Pseudonocardiales</taxon>
        <taxon>Pseudonocardiaceae</taxon>
        <taxon>Prauserella</taxon>
    </lineage>
</organism>
<dbReference type="InterPro" id="IPR013785">
    <property type="entry name" value="Aldolase_TIM"/>
</dbReference>
<name>A0A934QWT5_9PSEU</name>
<sequence>MAVWHGIVVAAALPLKDDLSVDLDKVQEHVAWLAENGCDGVSPNGSLGEYQVLTAQERADIVRAAVEAAPDGFSVIPGTGAYGADESRRWADQALEAGADGLLSLPPTAYRANADEVVAHYRELSKVGLPVVAYNNPFDTNVDLSPDLIARIAEFDNIVAVKEFSGDVRRAHQIRNLAPQIDVLAGADDVLLELVLVGAVGWIGGFSNAFPRECRRLYDLAVAGDLEQAVPLYRQVHDAFAWDSRHTFIQAIKLAMDMAGRHGGPVRLPRLPLDPDSETRARKDFEQAFAALATAG</sequence>
<feature type="active site" description="Schiff-base intermediate with substrate" evidence="3">
    <location>
        <position position="162"/>
    </location>
</feature>
<dbReference type="SMART" id="SM01130">
    <property type="entry name" value="DHDPS"/>
    <property type="match status" value="1"/>
</dbReference>
<evidence type="ECO:0000256" key="1">
    <source>
        <dbReference type="ARBA" id="ARBA00023239"/>
    </source>
</evidence>
<comment type="similarity">
    <text evidence="2">Belongs to the DapA family.</text>
</comment>
<feature type="active site" description="Proton donor/acceptor" evidence="3">
    <location>
        <position position="134"/>
    </location>
</feature>
<dbReference type="CDD" id="cd00408">
    <property type="entry name" value="DHDPS-like"/>
    <property type="match status" value="1"/>
</dbReference>
<gene>
    <name evidence="5" type="ORF">JHE00_26560</name>
</gene>
<evidence type="ECO:0000313" key="6">
    <source>
        <dbReference type="Proteomes" id="UP000635245"/>
    </source>
</evidence>
<evidence type="ECO:0000256" key="2">
    <source>
        <dbReference type="PIRNR" id="PIRNR001365"/>
    </source>
</evidence>
<reference evidence="5" key="1">
    <citation type="submission" date="2020-12" db="EMBL/GenBank/DDBJ databases">
        <title>Prauserella sp. ASG 168, a novel actinomycete isolated from cave rock.</title>
        <authorList>
            <person name="Suriyachadkun C."/>
        </authorList>
    </citation>
    <scope>NUCLEOTIDE SEQUENCE</scope>
    <source>
        <strain evidence="5">ASG 168</strain>
    </source>
</reference>
<comment type="caution">
    <text evidence="5">The sequence shown here is derived from an EMBL/GenBank/DDBJ whole genome shotgun (WGS) entry which is preliminary data.</text>
</comment>
<dbReference type="Proteomes" id="UP000635245">
    <property type="component" value="Unassembled WGS sequence"/>
</dbReference>
<dbReference type="Pfam" id="PF00701">
    <property type="entry name" value="DHDPS"/>
    <property type="match status" value="1"/>
</dbReference>
<dbReference type="SUPFAM" id="SSF51569">
    <property type="entry name" value="Aldolase"/>
    <property type="match status" value="1"/>
</dbReference>
<keyword evidence="1 2" id="KW-0456">Lyase</keyword>